<dbReference type="OrthoDB" id="10252009at2759"/>
<dbReference type="PROSITE" id="PS50056">
    <property type="entry name" value="TYR_PHOSPHATASE_2"/>
    <property type="match status" value="1"/>
</dbReference>
<dbReference type="Gramene" id="KQK09120">
    <property type="protein sequence ID" value="KQK09120"/>
    <property type="gene ID" value="BRADI_2g46150v3"/>
</dbReference>
<evidence type="ECO:0000259" key="2">
    <source>
        <dbReference type="PROSITE" id="PS50056"/>
    </source>
</evidence>
<evidence type="ECO:0000313" key="5">
    <source>
        <dbReference type="Proteomes" id="UP000008810"/>
    </source>
</evidence>
<dbReference type="InterPro" id="IPR020422">
    <property type="entry name" value="TYR_PHOSPHATASE_DUAL_dom"/>
</dbReference>
<dbReference type="HOGENOM" id="CLU_1273780_0_0_1"/>
<dbReference type="Gene3D" id="3.90.190.10">
    <property type="entry name" value="Protein tyrosine phosphatase superfamily"/>
    <property type="match status" value="1"/>
</dbReference>
<feature type="domain" description="Tyrosine specific protein phosphatases" evidence="2">
    <location>
        <begin position="159"/>
        <end position="217"/>
    </location>
</feature>
<dbReference type="InterPro" id="IPR000340">
    <property type="entry name" value="Dual-sp_phosphatase_cat-dom"/>
</dbReference>
<reference evidence="3 4" key="1">
    <citation type="journal article" date="2010" name="Nature">
        <title>Genome sequencing and analysis of the model grass Brachypodium distachyon.</title>
        <authorList>
            <consortium name="International Brachypodium Initiative"/>
        </authorList>
    </citation>
    <scope>NUCLEOTIDE SEQUENCE [LARGE SCALE GENOMIC DNA]</scope>
    <source>
        <strain evidence="3 4">Bd21</strain>
    </source>
</reference>
<dbReference type="SMART" id="SM00195">
    <property type="entry name" value="DSPc"/>
    <property type="match status" value="1"/>
</dbReference>
<reference evidence="3" key="2">
    <citation type="submission" date="2017-06" db="EMBL/GenBank/DDBJ databases">
        <title>WGS assembly of Brachypodium distachyon.</title>
        <authorList>
            <consortium name="The International Brachypodium Initiative"/>
            <person name="Lucas S."/>
            <person name="Harmon-Smith M."/>
            <person name="Lail K."/>
            <person name="Tice H."/>
            <person name="Grimwood J."/>
            <person name="Bruce D."/>
            <person name="Barry K."/>
            <person name="Shu S."/>
            <person name="Lindquist E."/>
            <person name="Wang M."/>
            <person name="Pitluck S."/>
            <person name="Vogel J.P."/>
            <person name="Garvin D.F."/>
            <person name="Mockler T.C."/>
            <person name="Schmutz J."/>
            <person name="Rokhsar D."/>
            <person name="Bevan M.W."/>
        </authorList>
    </citation>
    <scope>NUCLEOTIDE SEQUENCE</scope>
    <source>
        <strain evidence="3">Bd21</strain>
    </source>
</reference>
<keyword evidence="5" id="KW-1185">Reference proteome</keyword>
<dbReference type="Pfam" id="PF00782">
    <property type="entry name" value="DSPc"/>
    <property type="match status" value="1"/>
</dbReference>
<dbReference type="AlphaFoldDB" id="I1HQ86"/>
<dbReference type="FunFam" id="3.90.190.10:FF:000157">
    <property type="entry name" value="Protein-tyrosine phosphatase"/>
    <property type="match status" value="1"/>
</dbReference>
<dbReference type="eggNOG" id="KOG1719">
    <property type="taxonomic scope" value="Eukaryota"/>
</dbReference>
<dbReference type="InterPro" id="IPR029021">
    <property type="entry name" value="Prot-tyrosine_phosphatase-like"/>
</dbReference>
<proteinExistence type="predicted"/>
<accession>I1HQ86</accession>
<dbReference type="GO" id="GO:0008962">
    <property type="term" value="F:phosphatidylglycerophosphatase activity"/>
    <property type="evidence" value="ECO:0000318"/>
    <property type="project" value="GO_Central"/>
</dbReference>
<protein>
    <recommendedName>
        <fullName evidence="6">Tyrosine specific protein phosphatases domain-containing protein</fullName>
    </recommendedName>
</protein>
<feature type="domain" description="Tyrosine-protein phosphatase" evidence="1">
    <location>
        <begin position="91"/>
        <end position="217"/>
    </location>
</feature>
<dbReference type="EMBL" id="CM000881">
    <property type="protein sequence ID" value="KQK09120.1"/>
    <property type="molecule type" value="Genomic_DNA"/>
</dbReference>
<dbReference type="SUPFAM" id="SSF52799">
    <property type="entry name" value="(Phosphotyrosine protein) phosphatases II"/>
    <property type="match status" value="1"/>
</dbReference>
<dbReference type="Proteomes" id="UP000008810">
    <property type="component" value="Chromosome 2"/>
</dbReference>
<dbReference type="InterPro" id="IPR000387">
    <property type="entry name" value="Tyr_Pase_dom"/>
</dbReference>
<sequence>MVNYTGATANSNIDNRSSNYIGVMVITLTWIGRFLLEKSRGLDEHVRSSGLGGKLVPYVKRVAAEICARALFYPTLFVNIGRNVINPDYHWLDRIDQDIFLGAVPLPGNVPLLKELGINAVVSLTQSYETLVPTSTYQAHGIQHLEMPTTDYLYAPPQEEICEALYFIHKNARHGGTTLVHCKAGRARNTTVVLCYLVKYRKMTPETALQHVMSIRP</sequence>
<dbReference type="PANTHER" id="PTHR46274:SF6">
    <property type="entry name" value="TYR_PHOSPHATASE_2 DOMAIN-CONTAINING PROTEIN"/>
    <property type="match status" value="1"/>
</dbReference>
<dbReference type="PANTHER" id="PTHR46274">
    <property type="entry name" value="PHOSPHATIDYLINOSITOL PHOSPHATASE"/>
    <property type="match status" value="1"/>
</dbReference>
<evidence type="ECO:0000313" key="3">
    <source>
        <dbReference type="EMBL" id="KQK09120.1"/>
    </source>
</evidence>
<organism evidence="4">
    <name type="scientific">Brachypodium distachyon</name>
    <name type="common">Purple false brome</name>
    <name type="synonym">Trachynia distachya</name>
    <dbReference type="NCBI Taxonomy" id="15368"/>
    <lineage>
        <taxon>Eukaryota</taxon>
        <taxon>Viridiplantae</taxon>
        <taxon>Streptophyta</taxon>
        <taxon>Embryophyta</taxon>
        <taxon>Tracheophyta</taxon>
        <taxon>Spermatophyta</taxon>
        <taxon>Magnoliopsida</taxon>
        <taxon>Liliopsida</taxon>
        <taxon>Poales</taxon>
        <taxon>Poaceae</taxon>
        <taxon>BOP clade</taxon>
        <taxon>Pooideae</taxon>
        <taxon>Stipodae</taxon>
        <taxon>Brachypodieae</taxon>
        <taxon>Brachypodium</taxon>
    </lineage>
</organism>
<evidence type="ECO:0000313" key="4">
    <source>
        <dbReference type="EnsemblPlants" id="KQK09120"/>
    </source>
</evidence>
<gene>
    <name evidence="4" type="primary">LOC100826751</name>
    <name evidence="3" type="ORF">BRADI_2g46150v3</name>
</gene>
<evidence type="ECO:0000259" key="1">
    <source>
        <dbReference type="PROSITE" id="PS50054"/>
    </source>
</evidence>
<dbReference type="EnsemblPlants" id="KQK09120">
    <property type="protein sequence ID" value="KQK09120"/>
    <property type="gene ID" value="BRADI_2g46150v3"/>
</dbReference>
<reference evidence="4" key="3">
    <citation type="submission" date="2018-08" db="UniProtKB">
        <authorList>
            <consortium name="EnsemblPlants"/>
        </authorList>
    </citation>
    <scope>IDENTIFICATION</scope>
    <source>
        <strain evidence="4">cv. Bd21</strain>
    </source>
</reference>
<name>I1HQ86_BRADI</name>
<evidence type="ECO:0008006" key="6">
    <source>
        <dbReference type="Google" id="ProtNLM"/>
    </source>
</evidence>
<dbReference type="PROSITE" id="PS50054">
    <property type="entry name" value="TYR_PHOSPHATASE_DUAL"/>
    <property type="match status" value="1"/>
</dbReference>